<evidence type="ECO:0000256" key="3">
    <source>
        <dbReference type="ARBA" id="ARBA00022729"/>
    </source>
</evidence>
<evidence type="ECO:0000313" key="9">
    <source>
        <dbReference type="EMBL" id="MDC3422998.1"/>
    </source>
</evidence>
<evidence type="ECO:0000259" key="8">
    <source>
        <dbReference type="PROSITE" id="PS51935"/>
    </source>
</evidence>
<comment type="caution">
    <text evidence="9">The sequence shown here is derived from an EMBL/GenBank/DDBJ whole genome shotgun (WGS) entry which is preliminary data.</text>
</comment>
<dbReference type="RefSeq" id="WP_272434640.1">
    <property type="nucleotide sequence ID" value="NZ_JAMQKB010000001.1"/>
</dbReference>
<dbReference type="Pfam" id="PF00877">
    <property type="entry name" value="NLPC_P60"/>
    <property type="match status" value="1"/>
</dbReference>
<dbReference type="InterPro" id="IPR057309">
    <property type="entry name" value="PcsB_CC"/>
</dbReference>
<sequence>MVKDKLAILGILVVVVLATTVTDSPKVQAETKTKDQIEEERTEIKEKISQANEEIGQAQSELEALTKQIERVKQAVIDNQKTIDETKQKIDATKSEVNKLDKETSALERSINERYNILKERAKSIQQSGGDIGYLEVVFGSTSFGDFVNRLFAVAKIMEADASLIEGIERSKEELEEKKNAVEKKLDNLTSMKTELEGMQGQILEQKKQNELLVEQLKQKKQGNLALKAALQQEDSSLVEQASNLEQTTEKVETSKPQVKPLSLEQPKQEQQKSSNEDTSKLTDTNDKIQTLINSGYKYIGNSVYVFGGGRNAYDIANGRFDCSGFIKWAFAQAGVNVGASTDILKYEGRQVSPADMRPGDLVFYDTYKIDGHAGIYMGDGKFIGSQSSTGVAIVDMSNTYWKQRFNGRVVRIIE</sequence>
<dbReference type="EMBL" id="JAMQKB010000001">
    <property type="protein sequence ID" value="MDC3422998.1"/>
    <property type="molecule type" value="Genomic_DNA"/>
</dbReference>
<keyword evidence="10" id="KW-1185">Reference proteome</keyword>
<dbReference type="Gene3D" id="3.90.1720.10">
    <property type="entry name" value="endopeptidase domain like (from Nostoc punctiforme)"/>
    <property type="match status" value="1"/>
</dbReference>
<gene>
    <name evidence="9" type="ORF">NC797_00565</name>
</gene>
<accession>A0A9X3WQH3</accession>
<dbReference type="Proteomes" id="UP001145050">
    <property type="component" value="Unassembled WGS sequence"/>
</dbReference>
<evidence type="ECO:0000256" key="7">
    <source>
        <dbReference type="SAM" id="MobiDB-lite"/>
    </source>
</evidence>
<dbReference type="AlphaFoldDB" id="A0A9X3WQH3"/>
<dbReference type="InterPro" id="IPR038765">
    <property type="entry name" value="Papain-like_cys_pep_sf"/>
</dbReference>
<dbReference type="GO" id="GO:0006508">
    <property type="term" value="P:proteolysis"/>
    <property type="evidence" value="ECO:0007669"/>
    <property type="project" value="UniProtKB-KW"/>
</dbReference>
<reference evidence="9" key="1">
    <citation type="submission" date="2022-06" db="EMBL/GenBank/DDBJ databases">
        <title>Aquibacillus sp. a new bacterium isolated from soil saline samples.</title>
        <authorList>
            <person name="Galisteo C."/>
            <person name="De La Haba R."/>
            <person name="Sanchez-Porro C."/>
            <person name="Ventosa A."/>
        </authorList>
    </citation>
    <scope>NUCLEOTIDE SEQUENCE</scope>
    <source>
        <strain evidence="9">3ASR75-11</strain>
    </source>
</reference>
<dbReference type="GO" id="GO:0008234">
    <property type="term" value="F:cysteine-type peptidase activity"/>
    <property type="evidence" value="ECO:0007669"/>
    <property type="project" value="UniProtKB-KW"/>
</dbReference>
<feature type="compositionally biased region" description="Basic and acidic residues" evidence="7">
    <location>
        <begin position="267"/>
        <end position="283"/>
    </location>
</feature>
<evidence type="ECO:0000256" key="6">
    <source>
        <dbReference type="SAM" id="Coils"/>
    </source>
</evidence>
<keyword evidence="2" id="KW-0645">Protease</keyword>
<dbReference type="InterPro" id="IPR000064">
    <property type="entry name" value="NLP_P60_dom"/>
</dbReference>
<evidence type="ECO:0000313" key="10">
    <source>
        <dbReference type="Proteomes" id="UP001145050"/>
    </source>
</evidence>
<keyword evidence="6" id="KW-0175">Coiled coil</keyword>
<feature type="region of interest" description="Disordered" evidence="7">
    <location>
        <begin position="243"/>
        <end position="283"/>
    </location>
</feature>
<keyword evidence="4" id="KW-0378">Hydrolase</keyword>
<evidence type="ECO:0000256" key="5">
    <source>
        <dbReference type="ARBA" id="ARBA00022807"/>
    </source>
</evidence>
<evidence type="ECO:0000256" key="2">
    <source>
        <dbReference type="ARBA" id="ARBA00022670"/>
    </source>
</evidence>
<proteinExistence type="inferred from homology"/>
<feature type="domain" description="NlpC/P60" evidence="8">
    <location>
        <begin position="286"/>
        <end position="413"/>
    </location>
</feature>
<dbReference type="InterPro" id="IPR051202">
    <property type="entry name" value="Peptidase_C40"/>
</dbReference>
<dbReference type="PANTHER" id="PTHR47053">
    <property type="entry name" value="MUREIN DD-ENDOPEPTIDASE MEPH-RELATED"/>
    <property type="match status" value="1"/>
</dbReference>
<dbReference type="Gene3D" id="6.10.250.3150">
    <property type="match status" value="1"/>
</dbReference>
<protein>
    <submittedName>
        <fullName evidence="9">NlpC/P60 family protein</fullName>
    </submittedName>
</protein>
<dbReference type="Pfam" id="PF24568">
    <property type="entry name" value="CC_PcsB"/>
    <property type="match status" value="1"/>
</dbReference>
<comment type="similarity">
    <text evidence="1">Belongs to the peptidase C40 family.</text>
</comment>
<evidence type="ECO:0000256" key="4">
    <source>
        <dbReference type="ARBA" id="ARBA00022801"/>
    </source>
</evidence>
<dbReference type="SUPFAM" id="SSF54001">
    <property type="entry name" value="Cysteine proteinases"/>
    <property type="match status" value="1"/>
</dbReference>
<keyword evidence="5" id="KW-0788">Thiol protease</keyword>
<dbReference type="PANTHER" id="PTHR47053:SF1">
    <property type="entry name" value="MUREIN DD-ENDOPEPTIDASE MEPH-RELATED"/>
    <property type="match status" value="1"/>
</dbReference>
<name>A0A9X3WQH3_9BACI</name>
<dbReference type="PROSITE" id="PS51935">
    <property type="entry name" value="NLPC_P60"/>
    <property type="match status" value="1"/>
</dbReference>
<feature type="coiled-coil region" evidence="6">
    <location>
        <begin position="27"/>
        <end position="110"/>
    </location>
</feature>
<organism evidence="9 10">
    <name type="scientific">Terrihalobacillus insolitus</name>
    <dbReference type="NCBI Taxonomy" id="2950438"/>
    <lineage>
        <taxon>Bacteria</taxon>
        <taxon>Bacillati</taxon>
        <taxon>Bacillota</taxon>
        <taxon>Bacilli</taxon>
        <taxon>Bacillales</taxon>
        <taxon>Bacillaceae</taxon>
        <taxon>Terrihalobacillus</taxon>
    </lineage>
</organism>
<evidence type="ECO:0000256" key="1">
    <source>
        <dbReference type="ARBA" id="ARBA00007074"/>
    </source>
</evidence>
<keyword evidence="3" id="KW-0732">Signal</keyword>